<feature type="compositionally biased region" description="Polar residues" evidence="1">
    <location>
        <begin position="1"/>
        <end position="17"/>
    </location>
</feature>
<dbReference type="GeneID" id="66936802"/>
<dbReference type="Proteomes" id="UP000710440">
    <property type="component" value="Unassembled WGS sequence"/>
</dbReference>
<gene>
    <name evidence="2" type="ORF">Aspvir_008820</name>
</gene>
<evidence type="ECO:0000256" key="1">
    <source>
        <dbReference type="SAM" id="MobiDB-lite"/>
    </source>
</evidence>
<proteinExistence type="predicted"/>
<sequence>MSTGITLPTPNAETTAGLQPEDGLHHSQIPREDLSKYPDKEVDVCGYDVTPPEWKARLLRAMSQRQSPV</sequence>
<dbReference type="RefSeq" id="XP_043127912.1">
    <property type="nucleotide sequence ID" value="XM_043271977.1"/>
</dbReference>
<evidence type="ECO:0000313" key="3">
    <source>
        <dbReference type="Proteomes" id="UP000710440"/>
    </source>
</evidence>
<name>A0A9P3C3T3_ASPVI</name>
<reference evidence="2 3" key="1">
    <citation type="submission" date="2021-02" db="EMBL/GenBank/DDBJ databases">
        <title>Pan-genome distribution and transcriptional activeness of fungal secondary metabolism genes in Aspergillus section Fumigati.</title>
        <authorList>
            <person name="Takahashi H."/>
            <person name="Umemura M."/>
            <person name="Ninomiya A."/>
            <person name="Kusuya Y."/>
            <person name="Urayama S."/>
            <person name="Shimizu M."/>
            <person name="Watanabe A."/>
            <person name="Kamei K."/>
            <person name="Yaguchi T."/>
            <person name="Hagiwara D."/>
        </authorList>
    </citation>
    <scope>NUCLEOTIDE SEQUENCE [LARGE SCALE GENOMIC DNA]</scope>
    <source>
        <strain evidence="2 3">IFM 47045</strain>
    </source>
</reference>
<evidence type="ECO:0000313" key="2">
    <source>
        <dbReference type="EMBL" id="GIK04726.1"/>
    </source>
</evidence>
<feature type="region of interest" description="Disordered" evidence="1">
    <location>
        <begin position="1"/>
        <end position="26"/>
    </location>
</feature>
<accession>A0A9P3C3T3</accession>
<keyword evidence="3" id="KW-1185">Reference proteome</keyword>
<comment type="caution">
    <text evidence="2">The sequence shown here is derived from an EMBL/GenBank/DDBJ whole genome shotgun (WGS) entry which is preliminary data.</text>
</comment>
<dbReference type="EMBL" id="BOPL01000007">
    <property type="protein sequence ID" value="GIK04726.1"/>
    <property type="molecule type" value="Genomic_DNA"/>
</dbReference>
<protein>
    <submittedName>
        <fullName evidence="2">Uncharacterized protein</fullName>
    </submittedName>
</protein>
<organism evidence="2 3">
    <name type="scientific">Aspergillus viridinutans</name>
    <dbReference type="NCBI Taxonomy" id="75553"/>
    <lineage>
        <taxon>Eukaryota</taxon>
        <taxon>Fungi</taxon>
        <taxon>Dikarya</taxon>
        <taxon>Ascomycota</taxon>
        <taxon>Pezizomycotina</taxon>
        <taxon>Eurotiomycetes</taxon>
        <taxon>Eurotiomycetidae</taxon>
        <taxon>Eurotiales</taxon>
        <taxon>Aspergillaceae</taxon>
        <taxon>Aspergillus</taxon>
        <taxon>Aspergillus subgen. Fumigati</taxon>
    </lineage>
</organism>
<dbReference type="AlphaFoldDB" id="A0A9P3C3T3"/>